<feature type="compositionally biased region" description="Acidic residues" evidence="1">
    <location>
        <begin position="140"/>
        <end position="150"/>
    </location>
</feature>
<evidence type="ECO:0000256" key="1">
    <source>
        <dbReference type="SAM" id="MobiDB-lite"/>
    </source>
</evidence>
<comment type="caution">
    <text evidence="2">The sequence shown here is derived from an EMBL/GenBank/DDBJ whole genome shotgun (WGS) entry which is preliminary data.</text>
</comment>
<name>A0AAW1JBM4_POPJA</name>
<organism evidence="2 3">
    <name type="scientific">Popillia japonica</name>
    <name type="common">Japanese beetle</name>
    <dbReference type="NCBI Taxonomy" id="7064"/>
    <lineage>
        <taxon>Eukaryota</taxon>
        <taxon>Metazoa</taxon>
        <taxon>Ecdysozoa</taxon>
        <taxon>Arthropoda</taxon>
        <taxon>Hexapoda</taxon>
        <taxon>Insecta</taxon>
        <taxon>Pterygota</taxon>
        <taxon>Neoptera</taxon>
        <taxon>Endopterygota</taxon>
        <taxon>Coleoptera</taxon>
        <taxon>Polyphaga</taxon>
        <taxon>Scarabaeiformia</taxon>
        <taxon>Scarabaeidae</taxon>
        <taxon>Rutelinae</taxon>
        <taxon>Popillia</taxon>
    </lineage>
</organism>
<feature type="compositionally biased region" description="Basic and acidic residues" evidence="1">
    <location>
        <begin position="125"/>
        <end position="139"/>
    </location>
</feature>
<dbReference type="EMBL" id="JASPKY010000439">
    <property type="protein sequence ID" value="KAK9700359.1"/>
    <property type="molecule type" value="Genomic_DNA"/>
</dbReference>
<evidence type="ECO:0000313" key="2">
    <source>
        <dbReference type="EMBL" id="KAK9700359.1"/>
    </source>
</evidence>
<keyword evidence="3" id="KW-1185">Reference proteome</keyword>
<accession>A0AAW1JBM4</accession>
<protein>
    <submittedName>
        <fullName evidence="2">Uncharacterized protein</fullName>
    </submittedName>
</protein>
<feature type="region of interest" description="Disordered" evidence="1">
    <location>
        <begin position="125"/>
        <end position="150"/>
    </location>
</feature>
<gene>
    <name evidence="2" type="ORF">QE152_g31296</name>
</gene>
<dbReference type="Proteomes" id="UP001458880">
    <property type="component" value="Unassembled WGS sequence"/>
</dbReference>
<proteinExistence type="predicted"/>
<sequence>MERLRGKIHAKYFYYIPRTNHVIEEDGAPVISMWLKKSCQTSSRILSEGMAHIRNVRKETIREVIVDYLKEQRNPKKRDSVAKRRKLNVIPGRSVAFEDSPEKEEDECLPTTSKVQRIRKKIVEQSKSEQSFAEEKGEEREEDAEEEREV</sequence>
<reference evidence="2 3" key="1">
    <citation type="journal article" date="2024" name="BMC Genomics">
        <title>De novo assembly and annotation of Popillia japonica's genome with initial clues to its potential as an invasive pest.</title>
        <authorList>
            <person name="Cucini C."/>
            <person name="Boschi S."/>
            <person name="Funari R."/>
            <person name="Cardaioli E."/>
            <person name="Iannotti N."/>
            <person name="Marturano G."/>
            <person name="Paoli F."/>
            <person name="Bruttini M."/>
            <person name="Carapelli A."/>
            <person name="Frati F."/>
            <person name="Nardi F."/>
        </authorList>
    </citation>
    <scope>NUCLEOTIDE SEQUENCE [LARGE SCALE GENOMIC DNA]</scope>
    <source>
        <strain evidence="2">DMR45628</strain>
    </source>
</reference>
<evidence type="ECO:0000313" key="3">
    <source>
        <dbReference type="Proteomes" id="UP001458880"/>
    </source>
</evidence>
<dbReference type="AlphaFoldDB" id="A0AAW1JBM4"/>